<reference evidence="1" key="1">
    <citation type="journal article" date="2015" name="Nature">
        <title>Complex archaea that bridge the gap between prokaryotes and eukaryotes.</title>
        <authorList>
            <person name="Spang A."/>
            <person name="Saw J.H."/>
            <person name="Jorgensen S.L."/>
            <person name="Zaremba-Niedzwiedzka K."/>
            <person name="Martijn J."/>
            <person name="Lind A.E."/>
            <person name="van Eijk R."/>
            <person name="Schleper C."/>
            <person name="Guy L."/>
            <person name="Ettema T.J."/>
        </authorList>
    </citation>
    <scope>NUCLEOTIDE SEQUENCE</scope>
</reference>
<gene>
    <name evidence="1" type="ORF">LCGC14_2473500</name>
</gene>
<evidence type="ECO:0000313" key="1">
    <source>
        <dbReference type="EMBL" id="KKL18645.1"/>
    </source>
</evidence>
<protein>
    <submittedName>
        <fullName evidence="1">Uncharacterized protein</fullName>
    </submittedName>
</protein>
<proteinExistence type="predicted"/>
<dbReference type="EMBL" id="LAZR01038791">
    <property type="protein sequence ID" value="KKL18645.1"/>
    <property type="molecule type" value="Genomic_DNA"/>
</dbReference>
<name>A0A0F9BAC9_9ZZZZ</name>
<comment type="caution">
    <text evidence="1">The sequence shown here is derived from an EMBL/GenBank/DDBJ whole genome shotgun (WGS) entry which is preliminary data.</text>
</comment>
<dbReference type="AlphaFoldDB" id="A0A0F9BAC9"/>
<accession>A0A0F9BAC9</accession>
<sequence length="75" mass="8337">MKLADLVTPEEFAKIACSHEESDEKVERIGTGIIPYFEALRKYSSMPDEIITVVCMTLALVNSLLESKSESNSIN</sequence>
<organism evidence="1">
    <name type="scientific">marine sediment metagenome</name>
    <dbReference type="NCBI Taxonomy" id="412755"/>
    <lineage>
        <taxon>unclassified sequences</taxon>
        <taxon>metagenomes</taxon>
        <taxon>ecological metagenomes</taxon>
    </lineage>
</organism>